<evidence type="ECO:0000313" key="3">
    <source>
        <dbReference type="Proteomes" id="UP001063698"/>
    </source>
</evidence>
<feature type="domain" description="PIN" evidence="1">
    <location>
        <begin position="2"/>
        <end position="115"/>
    </location>
</feature>
<dbReference type="Proteomes" id="UP001063698">
    <property type="component" value="Chromosome"/>
</dbReference>
<keyword evidence="3" id="KW-1185">Reference proteome</keyword>
<dbReference type="Pfam" id="PF01850">
    <property type="entry name" value="PIN"/>
    <property type="match status" value="1"/>
</dbReference>
<dbReference type="SUPFAM" id="SSF88723">
    <property type="entry name" value="PIN domain-like"/>
    <property type="match status" value="1"/>
</dbReference>
<evidence type="ECO:0000259" key="1">
    <source>
        <dbReference type="Pfam" id="PF01850"/>
    </source>
</evidence>
<dbReference type="KEGG" id="ipc:IPA_07685"/>
<evidence type="ECO:0000313" key="2">
    <source>
        <dbReference type="EMBL" id="UXD21758.1"/>
    </source>
</evidence>
<proteinExistence type="predicted"/>
<reference evidence="2" key="1">
    <citation type="submission" date="2013-11" db="EMBL/GenBank/DDBJ databases">
        <title>Comparative genomics of Ignicoccus.</title>
        <authorList>
            <person name="Podar M."/>
        </authorList>
    </citation>
    <scope>NUCLEOTIDE SEQUENCE</scope>
    <source>
        <strain evidence="2">DSM 13166</strain>
    </source>
</reference>
<dbReference type="AlphaFoldDB" id="A0A977K9Y2"/>
<sequence>MLLAALNKKDRNHRKARKDLIEILTSSHKYPLVSDYVLDECYTYLAYRVPEKLEPFDNLVNRFIIIPVGINTFFKAKEVFKRFYPRLSFTDATTAVLAKDLGAELLTYDESLLKVFFSL</sequence>
<dbReference type="InterPro" id="IPR029060">
    <property type="entry name" value="PIN-like_dom_sf"/>
</dbReference>
<name>A0A977K9Y2_9CREN</name>
<protein>
    <submittedName>
        <fullName evidence="2">Nucleotide-binding protein</fullName>
    </submittedName>
</protein>
<accession>A0A977K9Y2</accession>
<dbReference type="InterPro" id="IPR002716">
    <property type="entry name" value="PIN_dom"/>
</dbReference>
<dbReference type="Gene3D" id="3.40.50.1010">
    <property type="entry name" value="5'-nuclease"/>
    <property type="match status" value="1"/>
</dbReference>
<organism evidence="2 3">
    <name type="scientific">Ignicoccus pacificus DSM 13166</name>
    <dbReference type="NCBI Taxonomy" id="940294"/>
    <lineage>
        <taxon>Archaea</taxon>
        <taxon>Thermoproteota</taxon>
        <taxon>Thermoprotei</taxon>
        <taxon>Desulfurococcales</taxon>
        <taxon>Desulfurococcaceae</taxon>
        <taxon>Ignicoccus</taxon>
    </lineage>
</organism>
<gene>
    <name evidence="2" type="ORF">IPA_07685</name>
</gene>
<dbReference type="EMBL" id="CP006868">
    <property type="protein sequence ID" value="UXD21758.1"/>
    <property type="molecule type" value="Genomic_DNA"/>
</dbReference>